<evidence type="ECO:0000313" key="4">
    <source>
        <dbReference type="Proteomes" id="UP000007799"/>
    </source>
</evidence>
<gene>
    <name evidence="3" type="ORF">PTSG_12955</name>
</gene>
<dbReference type="InterPro" id="IPR036638">
    <property type="entry name" value="HLH_DNA-bd_sf"/>
</dbReference>
<evidence type="ECO:0000259" key="2">
    <source>
        <dbReference type="PROSITE" id="PS50888"/>
    </source>
</evidence>
<dbReference type="InterPro" id="IPR011598">
    <property type="entry name" value="bHLH_dom"/>
</dbReference>
<keyword evidence="4" id="KW-1185">Reference proteome</keyword>
<feature type="region of interest" description="Disordered" evidence="1">
    <location>
        <begin position="436"/>
        <end position="538"/>
    </location>
</feature>
<feature type="compositionally biased region" description="Polar residues" evidence="1">
    <location>
        <begin position="218"/>
        <end position="237"/>
    </location>
</feature>
<sequence length="817" mass="89000">MDIQDANPILFGQSMAHPPIDETLYPSIDDVTAPDAVGDSNEDHAALESKRAHLKKLGDNDDHHTSLRYRRPVARLEDSPGLTLPDHNSESLIDPGNTLVLDMPSAPSVSYGSTSSSPSSHATSSFTYPSPPMDNPPMYMRQPSSTTSSAATTHQSPTLRGTSGPSYSAAMHAPWMARNSIPSTKPYDQRSQSHRVGAPGMYPDRTRRYSASPGVSPYQPSYMTTLQQQHQHPNQYFSSSASASASSASSGTSTSTASGNTSPNSVGSSPGSGTSSSSSSASSSGATSPGTQVDHPPTSPIPDDYISVFPSDLNMDGSDPLLDSLDEEFDDRRTHLFDSNFSMLPPDSAQTELSLQRVQSTESVGLDTMDSDFNSVSAHFAMSPMRSRLSSSTSASNPSTGSEDTITALFDSPESAFEDGRPTLGIDASGGFYRLDEQHTHPSMSSSSVAHQQQQQQGGLHHMPVQGQHMQLHHQQPYPSGSPSSVGQQGQQQRRKSAKRTAQEAAPRGQVTKKALRTGNSTPAKGDKRERHNARERGRREALKAAFSRLEAAVFPEVDGVPAPSGKSSRPKAFILNCALYTLARRDKCCMLSWVLQQHSGQTGRPFEVDIHGPEPSRPLPADIIIKQRRAIADLIVWVLNAHRARRRLPLQPHVDAPAQPSSANANAAERERERVEWADTLLAWEEATRQHNESVGRTVAVADPDSLDIGAVYYTPKSPYDQQEQAAANQRATSTESHNKNERGRRMYERFTMGQLSVASNIERESMSEQKFVEAVCERIQFLQSVRSNKLDCQLTPEELRQFCSSFGDDKKRSSK</sequence>
<dbReference type="EMBL" id="GL832984">
    <property type="protein sequence ID" value="EGD79202.1"/>
    <property type="molecule type" value="Genomic_DNA"/>
</dbReference>
<dbReference type="PROSITE" id="PS50888">
    <property type="entry name" value="BHLH"/>
    <property type="match status" value="1"/>
</dbReference>
<feature type="region of interest" description="Disordered" evidence="1">
    <location>
        <begin position="651"/>
        <end position="670"/>
    </location>
</feature>
<feature type="region of interest" description="Disordered" evidence="1">
    <location>
        <begin position="1"/>
        <end position="312"/>
    </location>
</feature>
<dbReference type="Proteomes" id="UP000007799">
    <property type="component" value="Unassembled WGS sequence"/>
</dbReference>
<protein>
    <recommendedName>
        <fullName evidence="2">BHLH domain-containing protein</fullName>
    </recommendedName>
</protein>
<dbReference type="GeneID" id="16069831"/>
<dbReference type="Gene3D" id="4.10.280.10">
    <property type="entry name" value="Helix-loop-helix DNA-binding domain"/>
    <property type="match status" value="1"/>
</dbReference>
<organism evidence="4">
    <name type="scientific">Salpingoeca rosetta (strain ATCC 50818 / BSB-021)</name>
    <dbReference type="NCBI Taxonomy" id="946362"/>
    <lineage>
        <taxon>Eukaryota</taxon>
        <taxon>Choanoflagellata</taxon>
        <taxon>Craspedida</taxon>
        <taxon>Salpingoecidae</taxon>
        <taxon>Salpingoeca</taxon>
    </lineage>
</organism>
<dbReference type="InParanoid" id="F2UNJ7"/>
<reference evidence="3" key="1">
    <citation type="submission" date="2009-08" db="EMBL/GenBank/DDBJ databases">
        <title>Annotation of Salpingoeca rosetta.</title>
        <authorList>
            <consortium name="The Broad Institute Genome Sequencing Platform"/>
            <person name="Russ C."/>
            <person name="Cuomo C."/>
            <person name="Burger G."/>
            <person name="Gray M.W."/>
            <person name="Holland P.W.H."/>
            <person name="King N."/>
            <person name="Lang F.B.F."/>
            <person name="Roger A.J."/>
            <person name="Ruiz-Trillo I."/>
            <person name="Young S.K."/>
            <person name="Zeng Q."/>
            <person name="Gargeya S."/>
            <person name="Alvarado L."/>
            <person name="Berlin A."/>
            <person name="Chapman S.B."/>
            <person name="Chen Z."/>
            <person name="Freedman E."/>
            <person name="Gellesch M."/>
            <person name="Goldberg J."/>
            <person name="Griggs A."/>
            <person name="Gujja S."/>
            <person name="Heilman E."/>
            <person name="Heiman D."/>
            <person name="Howarth C."/>
            <person name="Mehta T."/>
            <person name="Neiman D."/>
            <person name="Pearson M."/>
            <person name="Roberts A."/>
            <person name="Saif S."/>
            <person name="Shea T."/>
            <person name="Shenoy N."/>
            <person name="Sisk P."/>
            <person name="Stolte C."/>
            <person name="Sykes S."/>
            <person name="White J."/>
            <person name="Yandava C."/>
            <person name="Haas B."/>
            <person name="Nusbaum C."/>
            <person name="Birren B."/>
        </authorList>
    </citation>
    <scope>NUCLEOTIDE SEQUENCE [LARGE SCALE GENOMIC DNA]</scope>
    <source>
        <strain evidence="3">ATCC 50818</strain>
    </source>
</reference>
<feature type="compositionally biased region" description="Basic and acidic residues" evidence="1">
    <location>
        <begin position="41"/>
        <end position="65"/>
    </location>
</feature>
<feature type="compositionally biased region" description="Polar residues" evidence="1">
    <location>
        <begin position="721"/>
        <end position="737"/>
    </location>
</feature>
<feature type="region of interest" description="Disordered" evidence="1">
    <location>
        <begin position="721"/>
        <end position="746"/>
    </location>
</feature>
<dbReference type="SUPFAM" id="SSF47459">
    <property type="entry name" value="HLH, helix-loop-helix DNA-binding domain"/>
    <property type="match status" value="1"/>
</dbReference>
<feature type="domain" description="BHLH" evidence="2">
    <location>
        <begin position="527"/>
        <end position="586"/>
    </location>
</feature>
<dbReference type="KEGG" id="sre:PTSG_12955"/>
<feature type="compositionally biased region" description="Low complexity" evidence="1">
    <location>
        <begin position="441"/>
        <end position="462"/>
    </location>
</feature>
<feature type="compositionally biased region" description="Low complexity" evidence="1">
    <location>
        <begin position="475"/>
        <end position="492"/>
    </location>
</feature>
<dbReference type="Pfam" id="PF00010">
    <property type="entry name" value="HLH"/>
    <property type="match status" value="1"/>
</dbReference>
<evidence type="ECO:0000256" key="1">
    <source>
        <dbReference type="SAM" id="MobiDB-lite"/>
    </source>
</evidence>
<accession>F2UNJ7</accession>
<dbReference type="AlphaFoldDB" id="F2UNJ7"/>
<feature type="region of interest" description="Disordered" evidence="1">
    <location>
        <begin position="386"/>
        <end position="406"/>
    </location>
</feature>
<dbReference type="GO" id="GO:0046983">
    <property type="term" value="F:protein dimerization activity"/>
    <property type="evidence" value="ECO:0007669"/>
    <property type="project" value="InterPro"/>
</dbReference>
<proteinExistence type="predicted"/>
<feature type="compositionally biased region" description="Low complexity" evidence="1">
    <location>
        <begin position="657"/>
        <end position="668"/>
    </location>
</feature>
<dbReference type="RefSeq" id="XP_004989287.1">
    <property type="nucleotide sequence ID" value="XM_004989230.1"/>
</dbReference>
<feature type="compositionally biased region" description="Low complexity" evidence="1">
    <location>
        <begin position="142"/>
        <end position="158"/>
    </location>
</feature>
<name>F2UNJ7_SALR5</name>
<feature type="compositionally biased region" description="Low complexity" evidence="1">
    <location>
        <begin position="238"/>
        <end position="291"/>
    </location>
</feature>
<feature type="compositionally biased region" description="Low complexity" evidence="1">
    <location>
        <begin position="105"/>
        <end position="125"/>
    </location>
</feature>
<feature type="compositionally biased region" description="Low complexity" evidence="1">
    <location>
        <begin position="386"/>
        <end position="402"/>
    </location>
</feature>
<feature type="compositionally biased region" description="Basic and acidic residues" evidence="1">
    <location>
        <begin position="525"/>
        <end position="538"/>
    </location>
</feature>
<evidence type="ECO:0000313" key="3">
    <source>
        <dbReference type="EMBL" id="EGD79202.1"/>
    </source>
</evidence>